<dbReference type="InterPro" id="IPR050202">
    <property type="entry name" value="Cyt/Deoxycyt_deaminase"/>
</dbReference>
<dbReference type="PROSITE" id="PS51747">
    <property type="entry name" value="CYT_DCMP_DEAMINASES_2"/>
    <property type="match status" value="2"/>
</dbReference>
<evidence type="ECO:0000256" key="8">
    <source>
        <dbReference type="PIRSR" id="PIRSR006334-2"/>
    </source>
</evidence>
<protein>
    <recommendedName>
        <fullName evidence="6">Cytidine deaminase</fullName>
        <ecNumber evidence="6">3.5.4.5</ecNumber>
    </recommendedName>
    <alternativeName>
        <fullName evidence="6">Cytidine aminohydrolase</fullName>
        <shortName evidence="6">CDA</shortName>
    </alternativeName>
</protein>
<comment type="cofactor">
    <cofactor evidence="6 9">
        <name>Zn(2+)</name>
        <dbReference type="ChEBI" id="CHEBI:29105"/>
    </cofactor>
    <text evidence="6 9">Binds 1 zinc ion.</text>
</comment>
<dbReference type="PIRSF" id="PIRSF006334">
    <property type="entry name" value="Cdd_plus_pseudo"/>
    <property type="match status" value="1"/>
</dbReference>
<comment type="catalytic activity">
    <reaction evidence="6">
        <text>2'-deoxycytidine + H2O + H(+) = 2'-deoxyuridine + NH4(+)</text>
        <dbReference type="Rhea" id="RHEA:13433"/>
        <dbReference type="ChEBI" id="CHEBI:15377"/>
        <dbReference type="ChEBI" id="CHEBI:15378"/>
        <dbReference type="ChEBI" id="CHEBI:15698"/>
        <dbReference type="ChEBI" id="CHEBI:16450"/>
        <dbReference type="ChEBI" id="CHEBI:28938"/>
        <dbReference type="EC" id="3.5.4.5"/>
    </reaction>
</comment>
<evidence type="ECO:0000256" key="1">
    <source>
        <dbReference type="ARBA" id="ARBA00006576"/>
    </source>
</evidence>
<accession>A0A066RQA8</accession>
<dbReference type="PANTHER" id="PTHR11644:SF2">
    <property type="entry name" value="CYTIDINE DEAMINASE"/>
    <property type="match status" value="1"/>
</dbReference>
<dbReference type="GO" id="GO:0055086">
    <property type="term" value="P:nucleobase-containing small molecule metabolic process"/>
    <property type="evidence" value="ECO:0007669"/>
    <property type="project" value="UniProtKB-ARBA"/>
</dbReference>
<feature type="active site" description="Proton donor" evidence="6 7">
    <location>
        <position position="104"/>
    </location>
</feature>
<dbReference type="GO" id="GO:0042802">
    <property type="term" value="F:identical protein binding"/>
    <property type="evidence" value="ECO:0007669"/>
    <property type="project" value="UniProtKB-ARBA"/>
</dbReference>
<dbReference type="HAMAP" id="MF_01558">
    <property type="entry name" value="Cyt_deam"/>
    <property type="match status" value="1"/>
</dbReference>
<dbReference type="CDD" id="cd01283">
    <property type="entry name" value="cytidine_deaminase"/>
    <property type="match status" value="2"/>
</dbReference>
<keyword evidence="5 6" id="KW-0862">Zinc</keyword>
<gene>
    <name evidence="6" type="primary">cdd</name>
    <name evidence="11" type="ORF">EA58_11955</name>
</gene>
<evidence type="ECO:0000313" key="12">
    <source>
        <dbReference type="Proteomes" id="UP000027192"/>
    </source>
</evidence>
<feature type="domain" description="CMP/dCMP-type deaminase" evidence="10">
    <location>
        <begin position="187"/>
        <end position="295"/>
    </location>
</feature>
<evidence type="ECO:0000256" key="7">
    <source>
        <dbReference type="PIRSR" id="PIRSR006334-1"/>
    </source>
</evidence>
<evidence type="ECO:0000256" key="2">
    <source>
        <dbReference type="ARBA" id="ARBA00011738"/>
    </source>
</evidence>
<dbReference type="PROSITE" id="PS00903">
    <property type="entry name" value="CYT_DCMP_DEAMINASES_1"/>
    <property type="match status" value="1"/>
</dbReference>
<evidence type="ECO:0000313" key="11">
    <source>
        <dbReference type="EMBL" id="KDM91281.1"/>
    </source>
</evidence>
<dbReference type="NCBIfam" id="TIGR01355">
    <property type="entry name" value="cyt_deam_dimer"/>
    <property type="match status" value="1"/>
</dbReference>
<comment type="catalytic activity">
    <reaction evidence="6">
        <text>cytidine + H2O + H(+) = uridine + NH4(+)</text>
        <dbReference type="Rhea" id="RHEA:16069"/>
        <dbReference type="ChEBI" id="CHEBI:15377"/>
        <dbReference type="ChEBI" id="CHEBI:15378"/>
        <dbReference type="ChEBI" id="CHEBI:16704"/>
        <dbReference type="ChEBI" id="CHEBI:17562"/>
        <dbReference type="ChEBI" id="CHEBI:28938"/>
        <dbReference type="EC" id="3.5.4.5"/>
    </reaction>
</comment>
<dbReference type="OrthoDB" id="9795347at2"/>
<dbReference type="GO" id="GO:0004126">
    <property type="term" value="F:cytidine deaminase activity"/>
    <property type="evidence" value="ECO:0007669"/>
    <property type="project" value="UniProtKB-UniRule"/>
</dbReference>
<dbReference type="Pfam" id="PF00383">
    <property type="entry name" value="dCMP_cyt_deam_1"/>
    <property type="match status" value="1"/>
</dbReference>
<keyword evidence="4 6" id="KW-0378">Hydrolase</keyword>
<comment type="function">
    <text evidence="6">This enzyme scavenges exogenous and endogenous cytidine and 2'-deoxycytidine for UMP synthesis.</text>
</comment>
<reference evidence="11 12" key="1">
    <citation type="submission" date="2014-04" db="EMBL/GenBank/DDBJ databases">
        <title>Draft genome sequence of Photobacterium halotolerans S2753: a solonamide, ngercheumicin and holomycin producer.</title>
        <authorList>
            <person name="Machado H.R."/>
            <person name="Gram L."/>
        </authorList>
    </citation>
    <scope>NUCLEOTIDE SEQUENCE [LARGE SCALE GENOMIC DNA]</scope>
    <source>
        <strain evidence="11 12">S2753</strain>
    </source>
</reference>
<dbReference type="NCBIfam" id="NF006537">
    <property type="entry name" value="PRK09027.1"/>
    <property type="match status" value="1"/>
</dbReference>
<feature type="binding site" evidence="6 8">
    <location>
        <begin position="89"/>
        <end position="91"/>
    </location>
    <ligand>
        <name>substrate</name>
    </ligand>
</feature>
<dbReference type="FunFam" id="3.40.140.10:FF:000007">
    <property type="entry name" value="Cytidine deaminase"/>
    <property type="match status" value="1"/>
</dbReference>
<comment type="subunit">
    <text evidence="2 6">Homodimer.</text>
</comment>
<evidence type="ECO:0000259" key="10">
    <source>
        <dbReference type="PROSITE" id="PS51747"/>
    </source>
</evidence>
<dbReference type="SUPFAM" id="SSF53927">
    <property type="entry name" value="Cytidine deaminase-like"/>
    <property type="match status" value="2"/>
</dbReference>
<proteinExistence type="inferred from homology"/>
<dbReference type="GO" id="GO:0072527">
    <property type="term" value="P:pyrimidine-containing compound metabolic process"/>
    <property type="evidence" value="ECO:0007669"/>
    <property type="project" value="UniProtKB-ARBA"/>
</dbReference>
<evidence type="ECO:0000256" key="3">
    <source>
        <dbReference type="ARBA" id="ARBA00022723"/>
    </source>
</evidence>
<keyword evidence="12" id="KW-1185">Reference proteome</keyword>
<dbReference type="AlphaFoldDB" id="A0A066RQA8"/>
<dbReference type="InterPro" id="IPR006263">
    <property type="entry name" value="Cyt_deam_dimer"/>
</dbReference>
<dbReference type="InterPro" id="IPR020797">
    <property type="entry name" value="Cytidine_deaminase_bacteria"/>
</dbReference>
<dbReference type="InterPro" id="IPR016192">
    <property type="entry name" value="APOBEC/CMP_deaminase_Zn-bd"/>
</dbReference>
<feature type="binding site" evidence="6 9">
    <location>
        <position position="132"/>
    </location>
    <ligand>
        <name>Zn(2+)</name>
        <dbReference type="ChEBI" id="CHEBI:29105"/>
        <note>catalytic</note>
    </ligand>
</feature>
<dbReference type="Proteomes" id="UP000027192">
    <property type="component" value="Unassembled WGS sequence"/>
</dbReference>
<comment type="similarity">
    <text evidence="1 6">Belongs to the cytidine and deoxycytidylate deaminase family.</text>
</comment>
<comment type="caution">
    <text evidence="11">The sequence shown here is derived from an EMBL/GenBank/DDBJ whole genome shotgun (WGS) entry which is preliminary data.</text>
</comment>
<dbReference type="EC" id="3.5.4.5" evidence="6"/>
<evidence type="ECO:0000256" key="6">
    <source>
        <dbReference type="HAMAP-Rule" id="MF_01558"/>
    </source>
</evidence>
<evidence type="ECO:0000256" key="4">
    <source>
        <dbReference type="ARBA" id="ARBA00022801"/>
    </source>
</evidence>
<dbReference type="STRING" id="1654360.EA58_11955"/>
<dbReference type="RefSeq" id="WP_036752706.1">
    <property type="nucleotide sequence ID" value="NZ_JAGSGC010000010.1"/>
</dbReference>
<feature type="domain" description="CMP/dCMP-type deaminase" evidence="10">
    <location>
        <begin position="48"/>
        <end position="168"/>
    </location>
</feature>
<dbReference type="PANTHER" id="PTHR11644">
    <property type="entry name" value="CYTIDINE DEAMINASE"/>
    <property type="match status" value="1"/>
</dbReference>
<dbReference type="Gene3D" id="3.40.140.10">
    <property type="entry name" value="Cytidine Deaminase, domain 2"/>
    <property type="match status" value="2"/>
</dbReference>
<dbReference type="InterPro" id="IPR013171">
    <property type="entry name" value="Cyd/dCyd_deaminase_Zn-bd"/>
</dbReference>
<name>A0A066RQA8_9GAMM</name>
<dbReference type="EMBL" id="JMIB01000023">
    <property type="protein sequence ID" value="KDM91281.1"/>
    <property type="molecule type" value="Genomic_DNA"/>
</dbReference>
<keyword evidence="3 6" id="KW-0479">Metal-binding</keyword>
<sequence>MRADVMDALGQLPLELSQALKPVMTAPGFDATLSKEEFEHLMAVTQLSDADLRIQLLKVAAAYSIASLSNFYVGAIARGNSGRLYFGANMEFEGTSMSQTVHAEQSAISHAWLKGETGIVDITVNYSPCGHCRQFMNELSTAQSLMVQLPERAPKALQTYLPESFGPTDLGITDLLLSDRSNGLSLDSDDALLQAACQAADKSHAPYSKNFAGVALKAKDGRVFTGMYAENAAFNPSLPPLQVAMIHMNMANYPLSDIAEAALVEQKTSLVSLLADTQNTLESFLPDIQLSYAAI</sequence>
<dbReference type="GO" id="GO:0005829">
    <property type="term" value="C:cytosol"/>
    <property type="evidence" value="ECO:0007669"/>
    <property type="project" value="TreeGrafter"/>
</dbReference>
<dbReference type="InterPro" id="IPR016193">
    <property type="entry name" value="Cytidine_deaminase-like"/>
</dbReference>
<evidence type="ECO:0000256" key="9">
    <source>
        <dbReference type="PIRSR" id="PIRSR006334-3"/>
    </source>
</evidence>
<organism evidence="11 12">
    <name type="scientific">Photobacterium galatheae</name>
    <dbReference type="NCBI Taxonomy" id="1654360"/>
    <lineage>
        <taxon>Bacteria</taxon>
        <taxon>Pseudomonadati</taxon>
        <taxon>Pseudomonadota</taxon>
        <taxon>Gammaproteobacteria</taxon>
        <taxon>Vibrionales</taxon>
        <taxon>Vibrionaceae</taxon>
        <taxon>Photobacterium</taxon>
    </lineage>
</organism>
<feature type="binding site" evidence="6 9">
    <location>
        <position position="129"/>
    </location>
    <ligand>
        <name>Zn(2+)</name>
        <dbReference type="ChEBI" id="CHEBI:29105"/>
        <note>catalytic</note>
    </ligand>
</feature>
<dbReference type="Pfam" id="PF08211">
    <property type="entry name" value="dCMP_cyt_deam_2"/>
    <property type="match status" value="1"/>
</dbReference>
<dbReference type="InterPro" id="IPR002125">
    <property type="entry name" value="CMP_dCMP_dom"/>
</dbReference>
<feature type="binding site" evidence="6 9">
    <location>
        <position position="102"/>
    </location>
    <ligand>
        <name>Zn(2+)</name>
        <dbReference type="ChEBI" id="CHEBI:29105"/>
        <note>catalytic</note>
    </ligand>
</feature>
<evidence type="ECO:0000256" key="5">
    <source>
        <dbReference type="ARBA" id="ARBA00022833"/>
    </source>
</evidence>
<dbReference type="GO" id="GO:0008270">
    <property type="term" value="F:zinc ion binding"/>
    <property type="evidence" value="ECO:0007669"/>
    <property type="project" value="UniProtKB-UniRule"/>
</dbReference>